<organism evidence="2 4">
    <name type="scientific">Limulus polyphemus</name>
    <name type="common">Atlantic horseshoe crab</name>
    <dbReference type="NCBI Taxonomy" id="6850"/>
    <lineage>
        <taxon>Eukaryota</taxon>
        <taxon>Metazoa</taxon>
        <taxon>Ecdysozoa</taxon>
        <taxon>Arthropoda</taxon>
        <taxon>Chelicerata</taxon>
        <taxon>Merostomata</taxon>
        <taxon>Xiphosura</taxon>
        <taxon>Limulidae</taxon>
        <taxon>Limulus</taxon>
    </lineage>
</organism>
<evidence type="ECO:0000313" key="6">
    <source>
        <dbReference type="RefSeq" id="XP_022250941.1"/>
    </source>
</evidence>
<feature type="compositionally biased region" description="Polar residues" evidence="1">
    <location>
        <begin position="1011"/>
        <end position="1021"/>
    </location>
</feature>
<protein>
    <submittedName>
        <fullName evidence="3 4">Uncharacterized protein LOC106467111 isoform X1</fullName>
    </submittedName>
</protein>
<dbReference type="RefSeq" id="XP_022250938.1">
    <property type="nucleotide sequence ID" value="XM_022395230.1"/>
</dbReference>
<feature type="region of interest" description="Disordered" evidence="1">
    <location>
        <begin position="940"/>
        <end position="1060"/>
    </location>
</feature>
<reference evidence="3 4" key="1">
    <citation type="submission" date="2025-05" db="UniProtKB">
        <authorList>
            <consortium name="RefSeq"/>
        </authorList>
    </citation>
    <scope>IDENTIFICATION</scope>
    <source>
        <tissue evidence="3 4">Muscle</tissue>
    </source>
</reference>
<evidence type="ECO:0000313" key="2">
    <source>
        <dbReference type="Proteomes" id="UP000694941"/>
    </source>
</evidence>
<evidence type="ECO:0000313" key="5">
    <source>
        <dbReference type="RefSeq" id="XP_022250940.1"/>
    </source>
</evidence>
<name>A0ABM1T4Y3_LIMPO</name>
<feature type="compositionally biased region" description="Basic and acidic residues" evidence="1">
    <location>
        <begin position="992"/>
        <end position="1003"/>
    </location>
</feature>
<sequence>MAAGQPVNDPYWELERYLELAQEEIGRAFDDLKECENSSDGKKFLGSRRTKHDIINEDEGTVFRNKLSIPDIRRVDEHPKIGQKLSCPSNFEYKNFRSEFYSCVSDSKYNLSLDENLEIHSDDDDDVFYSDNEDGASEHIPVDNGHQRFASYPNNDLLTRSTKKRKEIISCPLKCESFDLLSVWANNLLREIDETFSTNNHDETNAVFSSPLETFENESELHSQKTDNVCENGYLCNKLHLTKSCCSTQNNEMCKFSVKYNFRNKCLEKPKVTRHCSYSADMEQSDFQKLRSSDLSPRRSSCPSWKTVGEKITFMKDLIPTAQMVKRTCETAVQNSDVDFFVQRKTGGESVQSKHSPVRSRSEIGVQTSLVTDVANESEAIINRSFKPVEKNINLKLDSSVHPSFGPTKMVITEQGTVAFPPLEDHKRISISANKITDGVEELVEAPASSFENHLLAESDCMEEELDKERHASTTDEKNNQIVEVDEFEKTNRASTKFLIECQAQNSSLFNHYNVNCKTKTYSTYYEKFISKHFNPLKRSKTEDDISKLKEWKMKSAQKSKSDSDVSLGIKLTFDYPKRNVLLLPFDTRERKTNHRVEDTMAYFSSEMIKDTLCSRNIKIGSCRKQNNIQGIPVNNLESLTNKPLTLRLHLENIDRDYAKVSLRKMSSTDSMKSIERESIEEVFFDAVSPPDEDELEISHTCKQNQTGNVNQSVVADKPQVIKRTWQKAMSRKTSYVDDKENFPGDETGNLKEDFINGRDDIYSKIIITNQHNSAWNAELLLNNRKRCSSEINISGSNANIETNEVTISERRSLSELNQLSNSQIVSECSGSFSAVSSKNQHGSVYFMRKMENCAYQPRPPQRGKLDSDAEQPAEKEVPSGHDFVSEDTNTQTTTRSYRSFTWVNENISNKCEELSQTLEGSSLSKESLPSFSSTSISEVLSDVSGSSPAKSTDVHSDDEPELNPNYFRLDDIDDSSNSSLSLSEYSVPSEHGSDSLLHRTEEPDPLSDNLDPTIQHSSELPDSVKKDEIGVPDSIERTRKKSQMSNAKPNNSCIRPQKNYSCSENQLNTISGLGDIDGENVLEAHSNLSLPETSKLFKLYKNNSDKSSSVCVQTLPLPVQKIRNNGHQSVRLISPVKRKISKGNKNEQATRSSTRAKLFLRKMNIKSSSAPLLRLQHNLVENGVRLAQSTVAPDDVNCLRKMTVEENKSIDVTVKANWDYRTTDCGYVLYRTEEL</sequence>
<evidence type="ECO:0000313" key="4">
    <source>
        <dbReference type="RefSeq" id="XP_022250939.1"/>
    </source>
</evidence>
<dbReference type="RefSeq" id="XP_022250939.1">
    <property type="nucleotide sequence ID" value="XM_022395231.1"/>
</dbReference>
<dbReference type="RefSeq" id="XP_022250940.1">
    <property type="nucleotide sequence ID" value="XM_022395232.1"/>
</dbReference>
<feature type="compositionally biased region" description="Low complexity" evidence="1">
    <location>
        <begin position="976"/>
        <end position="990"/>
    </location>
</feature>
<feature type="compositionally biased region" description="Polar residues" evidence="1">
    <location>
        <begin position="1044"/>
        <end position="1060"/>
    </location>
</feature>
<feature type="region of interest" description="Disordered" evidence="1">
    <location>
        <begin position="856"/>
        <end position="892"/>
    </location>
</feature>
<dbReference type="GeneID" id="106467111"/>
<proteinExistence type="predicted"/>
<gene>
    <name evidence="3 4 5 6" type="primary">LOC106467111</name>
</gene>
<accession>A0ABM1T4Y3</accession>
<keyword evidence="2" id="KW-1185">Reference proteome</keyword>
<evidence type="ECO:0000313" key="3">
    <source>
        <dbReference type="RefSeq" id="XP_022250938.1"/>
    </source>
</evidence>
<dbReference type="Proteomes" id="UP000694941">
    <property type="component" value="Unplaced"/>
</dbReference>
<evidence type="ECO:0000256" key="1">
    <source>
        <dbReference type="SAM" id="MobiDB-lite"/>
    </source>
</evidence>
<dbReference type="RefSeq" id="XP_022250941.1">
    <property type="nucleotide sequence ID" value="XM_022395233.1"/>
</dbReference>
<feature type="compositionally biased region" description="Basic and acidic residues" evidence="1">
    <location>
        <begin position="864"/>
        <end position="880"/>
    </location>
</feature>
<feature type="compositionally biased region" description="Basic and acidic residues" evidence="1">
    <location>
        <begin position="1023"/>
        <end position="1038"/>
    </location>
</feature>